<dbReference type="Proteomes" id="UP001580407">
    <property type="component" value="Unassembled WGS sequence"/>
</dbReference>
<comment type="caution">
    <text evidence="2">The sequence shown here is derived from an EMBL/GenBank/DDBJ whole genome shotgun (WGS) entry which is preliminary data.</text>
</comment>
<gene>
    <name evidence="2" type="ORF">ACE3NQ_11155</name>
</gene>
<dbReference type="SUPFAM" id="SSF55729">
    <property type="entry name" value="Acyl-CoA N-acyltransferases (Nat)"/>
    <property type="match status" value="1"/>
</dbReference>
<dbReference type="InterPro" id="IPR016181">
    <property type="entry name" value="Acyl_CoA_acyltransferase"/>
</dbReference>
<organism evidence="2 3">
    <name type="scientific">Paenibacillus terreus</name>
    <dbReference type="NCBI Taxonomy" id="1387834"/>
    <lineage>
        <taxon>Bacteria</taxon>
        <taxon>Bacillati</taxon>
        <taxon>Bacillota</taxon>
        <taxon>Bacilli</taxon>
        <taxon>Bacillales</taxon>
        <taxon>Paenibacillaceae</taxon>
        <taxon>Paenibacillus</taxon>
    </lineage>
</organism>
<evidence type="ECO:0000259" key="1">
    <source>
        <dbReference type="PROSITE" id="PS51186"/>
    </source>
</evidence>
<dbReference type="Pfam" id="PF13508">
    <property type="entry name" value="Acetyltransf_7"/>
    <property type="match status" value="1"/>
</dbReference>
<reference evidence="2 3" key="1">
    <citation type="submission" date="2024-09" db="EMBL/GenBank/DDBJ databases">
        <authorList>
            <person name="Ruan L."/>
        </authorList>
    </citation>
    <scope>NUCLEOTIDE SEQUENCE [LARGE SCALE GENOMIC DNA]</scope>
    <source>
        <strain evidence="2 3">D33</strain>
    </source>
</reference>
<protein>
    <submittedName>
        <fullName evidence="2">GNAT family N-acetyltransferase</fullName>
    </submittedName>
</protein>
<dbReference type="EMBL" id="JBHILM010000010">
    <property type="protein sequence ID" value="MFB5681470.1"/>
    <property type="molecule type" value="Genomic_DNA"/>
</dbReference>
<dbReference type="InterPro" id="IPR000182">
    <property type="entry name" value="GNAT_dom"/>
</dbReference>
<dbReference type="Gene3D" id="3.40.630.30">
    <property type="match status" value="1"/>
</dbReference>
<keyword evidence="3" id="KW-1185">Reference proteome</keyword>
<dbReference type="PROSITE" id="PS51186">
    <property type="entry name" value="GNAT"/>
    <property type="match status" value="1"/>
</dbReference>
<name>A0ABV5B703_9BACL</name>
<evidence type="ECO:0000313" key="3">
    <source>
        <dbReference type="Proteomes" id="UP001580407"/>
    </source>
</evidence>
<dbReference type="CDD" id="cd04301">
    <property type="entry name" value="NAT_SF"/>
    <property type="match status" value="1"/>
</dbReference>
<feature type="domain" description="N-acetyltransferase" evidence="1">
    <location>
        <begin position="4"/>
        <end position="139"/>
    </location>
</feature>
<dbReference type="RefSeq" id="WP_375525256.1">
    <property type="nucleotide sequence ID" value="NZ_JBHILM010000010.1"/>
</dbReference>
<accession>A0ABV5B703</accession>
<proteinExistence type="predicted"/>
<evidence type="ECO:0000313" key="2">
    <source>
        <dbReference type="EMBL" id="MFB5681470.1"/>
    </source>
</evidence>
<sequence>MRLIEYRNGTASIVEVKQLLSYAAGSSSERLNQILDKVYSGPNTKLYVMTDNNMVLGIIGSKRSEDSAEILHLAVDTHKRRQGIGRNMVDEWMALEWPVEVTAKTDHDAVGFYRKYGFIIHSLGEKYPGVERFLCRFIPQSR</sequence>